<evidence type="ECO:0000313" key="4">
    <source>
        <dbReference type="EMBL" id="HEB96494.1"/>
    </source>
</evidence>
<evidence type="ECO:0000256" key="1">
    <source>
        <dbReference type="SAM" id="MobiDB-lite"/>
    </source>
</evidence>
<keyword evidence="2" id="KW-1133">Transmembrane helix</keyword>
<keyword evidence="2" id="KW-0472">Membrane</keyword>
<dbReference type="GO" id="GO:0016020">
    <property type="term" value="C:membrane"/>
    <property type="evidence" value="ECO:0007669"/>
    <property type="project" value="InterPro"/>
</dbReference>
<dbReference type="InterPro" id="IPR000620">
    <property type="entry name" value="EamA_dom"/>
</dbReference>
<feature type="transmembrane region" description="Helical" evidence="2">
    <location>
        <begin position="162"/>
        <end position="184"/>
    </location>
</feature>
<proteinExistence type="predicted"/>
<keyword evidence="2" id="KW-0812">Transmembrane</keyword>
<dbReference type="Gene3D" id="1.10.3730.20">
    <property type="match status" value="1"/>
</dbReference>
<dbReference type="Proteomes" id="UP000886251">
    <property type="component" value="Unassembled WGS sequence"/>
</dbReference>
<feature type="transmembrane region" description="Helical" evidence="2">
    <location>
        <begin position="78"/>
        <end position="96"/>
    </location>
</feature>
<feature type="transmembrane region" description="Helical" evidence="2">
    <location>
        <begin position="280"/>
        <end position="304"/>
    </location>
</feature>
<dbReference type="Pfam" id="PF00892">
    <property type="entry name" value="EamA"/>
    <property type="match status" value="2"/>
</dbReference>
<organism evidence="4">
    <name type="scientific">Sedimenticola thiotaurini</name>
    <dbReference type="NCBI Taxonomy" id="1543721"/>
    <lineage>
        <taxon>Bacteria</taxon>
        <taxon>Pseudomonadati</taxon>
        <taxon>Pseudomonadota</taxon>
        <taxon>Gammaproteobacteria</taxon>
        <taxon>Chromatiales</taxon>
        <taxon>Sedimenticolaceae</taxon>
        <taxon>Sedimenticola</taxon>
    </lineage>
</organism>
<feature type="transmembrane region" description="Helical" evidence="2">
    <location>
        <begin position="310"/>
        <end position="327"/>
    </location>
</feature>
<name>A0A831RPA3_9GAMM</name>
<protein>
    <submittedName>
        <fullName evidence="4">DMT family transporter</fullName>
    </submittedName>
</protein>
<feature type="domain" description="EamA" evidence="3">
    <location>
        <begin position="52"/>
        <end position="177"/>
    </location>
</feature>
<feature type="domain" description="EamA" evidence="3">
    <location>
        <begin position="190"/>
        <end position="327"/>
    </location>
</feature>
<dbReference type="AlphaFoldDB" id="A0A831RPA3"/>
<feature type="transmembrane region" description="Helical" evidence="2">
    <location>
        <begin position="108"/>
        <end position="127"/>
    </location>
</feature>
<evidence type="ECO:0000256" key="2">
    <source>
        <dbReference type="SAM" id="Phobius"/>
    </source>
</evidence>
<sequence>MVAGPADPRRCATPARSVAATGAIHSRPTPPRGSPPLPTIITRASLIPPLQVTLGAVAISFSSVFVRLAQVGPTSAGFYRMLFGALTLLLVLPLLGGRLRPDRRSLGLALLAGLLFAGDLSVWHRSIQGVGPGLATVLGNFQVFVMVGVGALFLHERITPRVLLAVTLALGGLLLLVGPGWSALGGQWRSGVLFGLATALFYAAFIITLRRLQRRPESRHQVMNMALVALWTTLFLAGAVPLSGESFAIPDPLTFTWLLAYGVLCQALGWYLIARGLPGLPLSVAGILILLQPALAFLWDMLLFDRPTTAADLVGAAIVLAAIYLAVTRAPASPGDG</sequence>
<dbReference type="SUPFAM" id="SSF103481">
    <property type="entry name" value="Multidrug resistance efflux transporter EmrE"/>
    <property type="match status" value="2"/>
</dbReference>
<feature type="transmembrane region" description="Helical" evidence="2">
    <location>
        <begin position="46"/>
        <end position="66"/>
    </location>
</feature>
<accession>A0A831RPA3</accession>
<feature type="transmembrane region" description="Helical" evidence="2">
    <location>
        <begin position="254"/>
        <end position="273"/>
    </location>
</feature>
<gene>
    <name evidence="4" type="ORF">ENI96_08700</name>
</gene>
<feature type="transmembrane region" description="Helical" evidence="2">
    <location>
        <begin position="222"/>
        <end position="242"/>
    </location>
</feature>
<evidence type="ECO:0000259" key="3">
    <source>
        <dbReference type="Pfam" id="PF00892"/>
    </source>
</evidence>
<dbReference type="PANTHER" id="PTHR22911:SF102">
    <property type="entry name" value="MEMBRANE PROTEIN"/>
    <property type="match status" value="1"/>
</dbReference>
<dbReference type="PANTHER" id="PTHR22911">
    <property type="entry name" value="ACYL-MALONYL CONDENSING ENZYME-RELATED"/>
    <property type="match status" value="1"/>
</dbReference>
<feature type="transmembrane region" description="Helical" evidence="2">
    <location>
        <begin position="133"/>
        <end position="155"/>
    </location>
</feature>
<reference evidence="4" key="1">
    <citation type="journal article" date="2020" name="mSystems">
        <title>Genome- and Community-Level Interaction Insights into Carbon Utilization and Element Cycling Functions of Hydrothermarchaeota in Hydrothermal Sediment.</title>
        <authorList>
            <person name="Zhou Z."/>
            <person name="Liu Y."/>
            <person name="Xu W."/>
            <person name="Pan J."/>
            <person name="Luo Z.H."/>
            <person name="Li M."/>
        </authorList>
    </citation>
    <scope>NUCLEOTIDE SEQUENCE [LARGE SCALE GENOMIC DNA]</scope>
    <source>
        <strain evidence="4">HyVt-443</strain>
    </source>
</reference>
<dbReference type="EMBL" id="DRKP01000098">
    <property type="protein sequence ID" value="HEB96494.1"/>
    <property type="molecule type" value="Genomic_DNA"/>
</dbReference>
<feature type="region of interest" description="Disordered" evidence="1">
    <location>
        <begin position="1"/>
        <end position="35"/>
    </location>
</feature>
<feature type="transmembrane region" description="Helical" evidence="2">
    <location>
        <begin position="190"/>
        <end position="210"/>
    </location>
</feature>
<comment type="caution">
    <text evidence="4">The sequence shown here is derived from an EMBL/GenBank/DDBJ whole genome shotgun (WGS) entry which is preliminary data.</text>
</comment>
<dbReference type="InterPro" id="IPR037185">
    <property type="entry name" value="EmrE-like"/>
</dbReference>